<dbReference type="InterPro" id="IPR003692">
    <property type="entry name" value="Hydantoinase_B"/>
</dbReference>
<dbReference type="PANTHER" id="PTHR11365:SF23">
    <property type="entry name" value="HYPOTHETICAL 5-OXOPROLINASE (EUROFUNG)-RELATED"/>
    <property type="match status" value="1"/>
</dbReference>
<evidence type="ECO:0000313" key="2">
    <source>
        <dbReference type="EMBL" id="MBW8635908.1"/>
    </source>
</evidence>
<organism evidence="2 3">
    <name type="scientific">Flavimaribacter sediminis</name>
    <dbReference type="NCBI Taxonomy" id="2865987"/>
    <lineage>
        <taxon>Bacteria</taxon>
        <taxon>Pseudomonadati</taxon>
        <taxon>Pseudomonadota</taxon>
        <taxon>Alphaproteobacteria</taxon>
        <taxon>Hyphomicrobiales</taxon>
        <taxon>Rhizobiaceae</taxon>
        <taxon>Flavimaribacter</taxon>
    </lineage>
</organism>
<dbReference type="InterPro" id="IPR045079">
    <property type="entry name" value="Oxoprolinase-like"/>
</dbReference>
<evidence type="ECO:0000259" key="1">
    <source>
        <dbReference type="Pfam" id="PF02538"/>
    </source>
</evidence>
<dbReference type="Pfam" id="PF02538">
    <property type="entry name" value="Hydantoinase_B"/>
    <property type="match status" value="1"/>
</dbReference>
<name>A0AAE2ZKB7_9HYPH</name>
<dbReference type="GO" id="GO:0017168">
    <property type="term" value="F:5-oxoprolinase (ATP-hydrolyzing) activity"/>
    <property type="evidence" value="ECO:0007669"/>
    <property type="project" value="TreeGrafter"/>
</dbReference>
<dbReference type="EMBL" id="JAICBX010000001">
    <property type="protein sequence ID" value="MBW8635908.1"/>
    <property type="molecule type" value="Genomic_DNA"/>
</dbReference>
<feature type="domain" description="Hydantoinase B/oxoprolinase" evidence="1">
    <location>
        <begin position="20"/>
        <end position="535"/>
    </location>
</feature>
<dbReference type="GO" id="GO:0005829">
    <property type="term" value="C:cytosol"/>
    <property type="evidence" value="ECO:0007669"/>
    <property type="project" value="TreeGrafter"/>
</dbReference>
<gene>
    <name evidence="2" type="ORF">K1W69_01830</name>
</gene>
<accession>A0AAE2ZKB7</accession>
<dbReference type="Proteomes" id="UP001196509">
    <property type="component" value="Unassembled WGS sequence"/>
</dbReference>
<dbReference type="GO" id="GO:0006749">
    <property type="term" value="P:glutathione metabolic process"/>
    <property type="evidence" value="ECO:0007669"/>
    <property type="project" value="TreeGrafter"/>
</dbReference>
<keyword evidence="3" id="KW-1185">Reference proteome</keyword>
<comment type="caution">
    <text evidence="2">The sequence shown here is derived from an EMBL/GenBank/DDBJ whole genome shotgun (WGS) entry which is preliminary data.</text>
</comment>
<dbReference type="AlphaFoldDB" id="A0AAE2ZKB7"/>
<protein>
    <submittedName>
        <fullName evidence="2">Hydantoinase B/oxoprolinase family protein</fullName>
    </submittedName>
</protein>
<sequence length="633" mass="70769">MPAKIIQKNDTPFNRVDVEPITLDIIENALRNARTEMDAVLFRTAMSPGIREQHDAFPMIANSAGKMVVGQFGSFIHGFTEGYDGVIEDGDIFLTNDPYSCNGAVSHLNDWLTMKPIFREGRHVAWAAMFGHLTDVGGRVPGSLPTDAHMIYEEGIQIPPVKIYHRGEVNQEVLNMCLRNTRTEEWNKSDFNAIVAALRLAERRVHEICDRFGDDTFYSAMEDMLDRNFHAMKAIIHMVIPESSNKFYFEDYIDDDGIGMGPYKVACSLWREGDVAIFDFEGTDPQSVSSVNFLLNEEMFKMFLGAFTINLFDPQILFNDGFYPLVEVRIPRGTILKPVRPAALSCRTHMLGRIFDIMGGLLGQGAPDALNAAGFSDSPHFMYSGYNSEGEWYQLYQIGFGGIPGRPVGDGPDGHSLWPAFMNVPNEFLEAYFPLRIVTYETIPDSGGAGLHRGGNGVSLGYQFLEPGEISIHDDRWLTYPWGVNGGTPGERSTKLLVRKDGSKEHLPSKCDKVKVEPGDTLFFNTWGGGGWGDPLKREASKVAMDARRGLVTVKGARRYGVVLGDDFSLDEGETKRLRECMEADRGELPMFDRGGSIEDLKARCREETHLEPPRAPVFQKWMKREKAAQAAE</sequence>
<proteinExistence type="predicted"/>
<reference evidence="2" key="1">
    <citation type="submission" date="2021-08" db="EMBL/GenBank/DDBJ databases">
        <title>Hoeflea bacterium WL0058 sp. nov., isolated from the sediment.</title>
        <authorList>
            <person name="Wang L."/>
            <person name="Zhang D."/>
        </authorList>
    </citation>
    <scope>NUCLEOTIDE SEQUENCE</scope>
    <source>
        <strain evidence="2">WL0058</strain>
    </source>
</reference>
<evidence type="ECO:0000313" key="3">
    <source>
        <dbReference type="Proteomes" id="UP001196509"/>
    </source>
</evidence>
<dbReference type="PANTHER" id="PTHR11365">
    <property type="entry name" value="5-OXOPROLINASE RELATED"/>
    <property type="match status" value="1"/>
</dbReference>
<dbReference type="RefSeq" id="WP_220226625.1">
    <property type="nucleotide sequence ID" value="NZ_JAICBX010000001.1"/>
</dbReference>